<keyword evidence="3 6" id="KW-0238">DNA-binding</keyword>
<dbReference type="InterPro" id="IPR036390">
    <property type="entry name" value="WH_DNA-bd_sf"/>
</dbReference>
<dbReference type="InterPro" id="IPR036388">
    <property type="entry name" value="WH-like_DNA-bd_sf"/>
</dbReference>
<proteinExistence type="inferred from homology"/>
<accession>A0ABV2F5P8</accession>
<dbReference type="InterPro" id="IPR000847">
    <property type="entry name" value="LysR_HTH_N"/>
</dbReference>
<evidence type="ECO:0000256" key="1">
    <source>
        <dbReference type="ARBA" id="ARBA00009437"/>
    </source>
</evidence>
<keyword evidence="2" id="KW-0805">Transcription regulation</keyword>
<evidence type="ECO:0000256" key="4">
    <source>
        <dbReference type="ARBA" id="ARBA00023163"/>
    </source>
</evidence>
<dbReference type="Gene3D" id="1.10.10.10">
    <property type="entry name" value="Winged helix-like DNA-binding domain superfamily/Winged helix DNA-binding domain"/>
    <property type="match status" value="1"/>
</dbReference>
<dbReference type="CDD" id="cd08442">
    <property type="entry name" value="PBP2_YofA_SoxR_like"/>
    <property type="match status" value="1"/>
</dbReference>
<dbReference type="Pfam" id="PF03466">
    <property type="entry name" value="LysR_substrate"/>
    <property type="match status" value="1"/>
</dbReference>
<name>A0ABV2F5P8_9BACL</name>
<sequence>MESGDLRIFRAVAEEGSITRAAQRLQYVPSNVTGRIRQLEEGLQTPLFIRSNRGMELTPAGERLLGYARQILNLLDEAEKSVQAEDAPRGPLRIGAIESAAAAHLPGRLAAYYARYPHVSLSLATGNSRVLMQQVLDRELDGAFVYGPVPHSQLEQIPSYDEELVLLSEAGTASLQEQLQKPMLILSTGCTHRSRVERLLAEAGVQHPQIMEFGSLEAVLGGVASGLGVALLPRSNTVRIPNEKNIEALTLPESYREVVVYFIYRRDVPLSSALRAFLEPEKYTGPSA</sequence>
<dbReference type="Proteomes" id="UP001549098">
    <property type="component" value="Unassembled WGS sequence"/>
</dbReference>
<organism evidence="6 7">
    <name type="scientific">Paenibacillus favisporus</name>
    <dbReference type="NCBI Taxonomy" id="221028"/>
    <lineage>
        <taxon>Bacteria</taxon>
        <taxon>Bacillati</taxon>
        <taxon>Bacillota</taxon>
        <taxon>Bacilli</taxon>
        <taxon>Bacillales</taxon>
        <taxon>Paenibacillaceae</taxon>
        <taxon>Paenibacillus</taxon>
    </lineage>
</organism>
<evidence type="ECO:0000259" key="5">
    <source>
        <dbReference type="PROSITE" id="PS50931"/>
    </source>
</evidence>
<keyword evidence="4" id="KW-0804">Transcription</keyword>
<reference evidence="6 7" key="1">
    <citation type="submission" date="2024-06" db="EMBL/GenBank/DDBJ databases">
        <title>Genomic Encyclopedia of Type Strains, Phase IV (KMG-IV): sequencing the most valuable type-strain genomes for metagenomic binning, comparative biology and taxonomic classification.</title>
        <authorList>
            <person name="Goeker M."/>
        </authorList>
    </citation>
    <scope>NUCLEOTIDE SEQUENCE [LARGE SCALE GENOMIC DNA]</scope>
    <source>
        <strain evidence="6 7">DSM 17253</strain>
    </source>
</reference>
<dbReference type="EMBL" id="JBEPLV010000004">
    <property type="protein sequence ID" value="MET3547097.1"/>
    <property type="molecule type" value="Genomic_DNA"/>
</dbReference>
<feature type="domain" description="HTH lysR-type" evidence="5">
    <location>
        <begin position="1"/>
        <end position="58"/>
    </location>
</feature>
<keyword evidence="7" id="KW-1185">Reference proteome</keyword>
<dbReference type="PANTHER" id="PTHR30126">
    <property type="entry name" value="HTH-TYPE TRANSCRIPTIONAL REGULATOR"/>
    <property type="match status" value="1"/>
</dbReference>
<dbReference type="GO" id="GO:0003677">
    <property type="term" value="F:DNA binding"/>
    <property type="evidence" value="ECO:0007669"/>
    <property type="project" value="UniProtKB-KW"/>
</dbReference>
<dbReference type="InterPro" id="IPR005119">
    <property type="entry name" value="LysR_subst-bd"/>
</dbReference>
<dbReference type="RefSeq" id="WP_354498939.1">
    <property type="nucleotide sequence ID" value="NZ_JBEPLV010000004.1"/>
</dbReference>
<dbReference type="PANTHER" id="PTHR30126:SF40">
    <property type="entry name" value="HTH-TYPE TRANSCRIPTIONAL REGULATOR GLTR"/>
    <property type="match status" value="1"/>
</dbReference>
<dbReference type="SUPFAM" id="SSF53850">
    <property type="entry name" value="Periplasmic binding protein-like II"/>
    <property type="match status" value="1"/>
</dbReference>
<comment type="similarity">
    <text evidence="1">Belongs to the LysR transcriptional regulatory family.</text>
</comment>
<evidence type="ECO:0000256" key="2">
    <source>
        <dbReference type="ARBA" id="ARBA00023015"/>
    </source>
</evidence>
<evidence type="ECO:0000313" key="7">
    <source>
        <dbReference type="Proteomes" id="UP001549098"/>
    </source>
</evidence>
<protein>
    <submittedName>
        <fullName evidence="6">DNA-binding transcriptional LysR family regulator</fullName>
    </submittedName>
</protein>
<dbReference type="SUPFAM" id="SSF46785">
    <property type="entry name" value="Winged helix' DNA-binding domain"/>
    <property type="match status" value="1"/>
</dbReference>
<evidence type="ECO:0000313" key="6">
    <source>
        <dbReference type="EMBL" id="MET3547097.1"/>
    </source>
</evidence>
<gene>
    <name evidence="6" type="ORF">ABID47_003713</name>
</gene>
<dbReference type="PROSITE" id="PS50931">
    <property type="entry name" value="HTH_LYSR"/>
    <property type="match status" value="1"/>
</dbReference>
<comment type="caution">
    <text evidence="6">The sequence shown here is derived from an EMBL/GenBank/DDBJ whole genome shotgun (WGS) entry which is preliminary data.</text>
</comment>
<dbReference type="Gene3D" id="3.40.190.290">
    <property type="match status" value="1"/>
</dbReference>
<evidence type="ECO:0000256" key="3">
    <source>
        <dbReference type="ARBA" id="ARBA00023125"/>
    </source>
</evidence>
<dbReference type="Pfam" id="PF00126">
    <property type="entry name" value="HTH_1"/>
    <property type="match status" value="1"/>
</dbReference>